<dbReference type="CTD" id="20315972"/>
<protein>
    <submittedName>
        <fullName evidence="1">Uncharacterized protein</fullName>
    </submittedName>
</protein>
<organism evidence="1 2">
    <name type="scientific">Opisthorchis viverrini</name>
    <name type="common">Southeast Asian liver fluke</name>
    <dbReference type="NCBI Taxonomy" id="6198"/>
    <lineage>
        <taxon>Eukaryota</taxon>
        <taxon>Metazoa</taxon>
        <taxon>Spiralia</taxon>
        <taxon>Lophotrochozoa</taxon>
        <taxon>Platyhelminthes</taxon>
        <taxon>Trematoda</taxon>
        <taxon>Digenea</taxon>
        <taxon>Opisthorchiida</taxon>
        <taxon>Opisthorchiata</taxon>
        <taxon>Opisthorchiidae</taxon>
        <taxon>Opisthorchis</taxon>
    </lineage>
</organism>
<dbReference type="GeneID" id="20315972"/>
<sequence>MYMRSAIKYRAIIEMSEGIQTALYHGTTHAVIQQYCCPNQYKISFNYLHCDVLQYYVATEMEIFGCAIELHVPTNALGGVPKPSQLQMGTDVYAFPSAHKIDAESSEENGFEINFSLSSKPPPNSEDLLQFCKHPGCWGSRYGTLSDAVSKCVQQTSIVPLLSVNKFTGLSLTGTVQCQRPYTKQQRAE</sequence>
<keyword evidence="2" id="KW-1185">Reference proteome</keyword>
<reference evidence="1 2" key="1">
    <citation type="submission" date="2013-11" db="EMBL/GenBank/DDBJ databases">
        <title>Opisthorchis viverrini - life in the bile duct.</title>
        <authorList>
            <person name="Young N.D."/>
            <person name="Nagarajan N."/>
            <person name="Lin S.J."/>
            <person name="Korhonen P.K."/>
            <person name="Jex A.R."/>
            <person name="Hall R.S."/>
            <person name="Safavi-Hemami H."/>
            <person name="Kaewkong W."/>
            <person name="Bertrand D."/>
            <person name="Gao S."/>
            <person name="Seet Q."/>
            <person name="Wongkham S."/>
            <person name="Teh B.T."/>
            <person name="Wongkham C."/>
            <person name="Intapan P.M."/>
            <person name="Maleewong W."/>
            <person name="Yang X."/>
            <person name="Hu M."/>
            <person name="Wang Z."/>
            <person name="Hofmann A."/>
            <person name="Sternberg P.W."/>
            <person name="Tan P."/>
            <person name="Wang J."/>
            <person name="Gasser R.B."/>
        </authorList>
    </citation>
    <scope>NUCLEOTIDE SEQUENCE [LARGE SCALE GENOMIC DNA]</scope>
</reference>
<dbReference type="AlphaFoldDB" id="A0A075AIT1"/>
<name>A0A075AIT1_OPIVI</name>
<dbReference type="Proteomes" id="UP000054324">
    <property type="component" value="Unassembled WGS sequence"/>
</dbReference>
<dbReference type="KEGG" id="ovi:T265_01784"/>
<proteinExistence type="predicted"/>
<dbReference type="RefSeq" id="XP_009164138.1">
    <property type="nucleotide sequence ID" value="XM_009165874.1"/>
</dbReference>
<dbReference type="EMBL" id="KL596637">
    <property type="protein sequence ID" value="KER32174.1"/>
    <property type="molecule type" value="Genomic_DNA"/>
</dbReference>
<evidence type="ECO:0000313" key="1">
    <source>
        <dbReference type="EMBL" id="KER32174.1"/>
    </source>
</evidence>
<gene>
    <name evidence="1" type="ORF">T265_01784</name>
</gene>
<accession>A0A075AIT1</accession>
<evidence type="ECO:0000313" key="2">
    <source>
        <dbReference type="Proteomes" id="UP000054324"/>
    </source>
</evidence>